<evidence type="ECO:0000256" key="7">
    <source>
        <dbReference type="ARBA" id="ARBA00023004"/>
    </source>
</evidence>
<proteinExistence type="inferred from homology"/>
<keyword evidence="8" id="KW-0443">Lipid metabolism</keyword>
<evidence type="ECO:0000313" key="11">
    <source>
        <dbReference type="Proteomes" id="UP001500635"/>
    </source>
</evidence>
<comment type="similarity">
    <text evidence="2">Belongs to the fatty acid desaturase type 2 family.</text>
</comment>
<reference evidence="11" key="1">
    <citation type="journal article" date="2019" name="Int. J. Syst. Evol. Microbiol.">
        <title>The Global Catalogue of Microorganisms (GCM) 10K type strain sequencing project: providing services to taxonomists for standard genome sequencing and annotation.</title>
        <authorList>
            <consortium name="The Broad Institute Genomics Platform"/>
            <consortium name="The Broad Institute Genome Sequencing Center for Infectious Disease"/>
            <person name="Wu L."/>
            <person name="Ma J."/>
        </authorList>
    </citation>
    <scope>NUCLEOTIDE SEQUENCE [LARGE SCALE GENOMIC DNA]</scope>
    <source>
        <strain evidence="11">JCM 17688</strain>
    </source>
</reference>
<dbReference type="SUPFAM" id="SSF47240">
    <property type="entry name" value="Ferritin-like"/>
    <property type="match status" value="1"/>
</dbReference>
<evidence type="ECO:0000256" key="1">
    <source>
        <dbReference type="ARBA" id="ARBA00001954"/>
    </source>
</evidence>
<protein>
    <submittedName>
        <fullName evidence="10">Acyl-ACP desaturase</fullName>
    </submittedName>
</protein>
<dbReference type="EMBL" id="BAABFR010000065">
    <property type="protein sequence ID" value="GAA4398868.1"/>
    <property type="molecule type" value="Genomic_DNA"/>
</dbReference>
<evidence type="ECO:0000256" key="3">
    <source>
        <dbReference type="ARBA" id="ARBA00022516"/>
    </source>
</evidence>
<comment type="cofactor">
    <cofactor evidence="1">
        <name>Fe(2+)</name>
        <dbReference type="ChEBI" id="CHEBI:29033"/>
    </cofactor>
</comment>
<keyword evidence="6" id="KW-0560">Oxidoreductase</keyword>
<comment type="caution">
    <text evidence="10">The sequence shown here is derived from an EMBL/GenBank/DDBJ whole genome shotgun (WGS) entry which is preliminary data.</text>
</comment>
<evidence type="ECO:0000256" key="5">
    <source>
        <dbReference type="ARBA" id="ARBA00022832"/>
    </source>
</evidence>
<accession>A0ABP8K0Q7</accession>
<keyword evidence="3" id="KW-0444">Lipid biosynthesis</keyword>
<keyword evidence="9" id="KW-0275">Fatty acid biosynthesis</keyword>
<sequence length="280" mass="31249">MVLLVSVTPIEDELIIAVDKALPEIRDEYLAAGDAWKPHDLVPWDDGRNYAFLGGEDFTEADITVDPVVGHGLVLGLLTKDHLPSLHRLMAQHHPIESDWGRMVGHWTAEENRHAIALRDHVVVSRTFDVEKLELWRLEAVTRGYKQYEASIIDYGIVDQIAMLVFHEALSADYFSRLADYADKAAGTPTGLVETLRKIAFDDDLQKRTWLEFFPVLLDVNEENAKAIILEQARKVTPIGAETAAGLEESERIVHAAGIGTPEGDRAVIEGILAKWDLTL</sequence>
<evidence type="ECO:0000256" key="9">
    <source>
        <dbReference type="ARBA" id="ARBA00023160"/>
    </source>
</evidence>
<evidence type="ECO:0000256" key="2">
    <source>
        <dbReference type="ARBA" id="ARBA00008749"/>
    </source>
</evidence>
<gene>
    <name evidence="10" type="ORF">GCM10023147_35560</name>
</gene>
<keyword evidence="4" id="KW-0479">Metal-binding</keyword>
<dbReference type="Gene3D" id="1.10.620.20">
    <property type="entry name" value="Ribonucleotide Reductase, subunit A"/>
    <property type="match status" value="1"/>
</dbReference>
<organism evidence="10 11">
    <name type="scientific">Tsukamurella soli</name>
    <dbReference type="NCBI Taxonomy" id="644556"/>
    <lineage>
        <taxon>Bacteria</taxon>
        <taxon>Bacillati</taxon>
        <taxon>Actinomycetota</taxon>
        <taxon>Actinomycetes</taxon>
        <taxon>Mycobacteriales</taxon>
        <taxon>Tsukamurellaceae</taxon>
        <taxon>Tsukamurella</taxon>
    </lineage>
</organism>
<dbReference type="InterPro" id="IPR005067">
    <property type="entry name" value="Fatty_acid_desaturase-2"/>
</dbReference>
<keyword evidence="7" id="KW-0408">Iron</keyword>
<dbReference type="Proteomes" id="UP001500635">
    <property type="component" value="Unassembled WGS sequence"/>
</dbReference>
<dbReference type="InterPro" id="IPR009078">
    <property type="entry name" value="Ferritin-like_SF"/>
</dbReference>
<dbReference type="Pfam" id="PF03405">
    <property type="entry name" value="FA_desaturase_2"/>
    <property type="match status" value="1"/>
</dbReference>
<keyword evidence="5" id="KW-0276">Fatty acid metabolism</keyword>
<dbReference type="InterPro" id="IPR012348">
    <property type="entry name" value="RNR-like"/>
</dbReference>
<name>A0ABP8K0Q7_9ACTN</name>
<evidence type="ECO:0000256" key="4">
    <source>
        <dbReference type="ARBA" id="ARBA00022723"/>
    </source>
</evidence>
<evidence type="ECO:0000256" key="6">
    <source>
        <dbReference type="ARBA" id="ARBA00023002"/>
    </source>
</evidence>
<evidence type="ECO:0000256" key="8">
    <source>
        <dbReference type="ARBA" id="ARBA00023098"/>
    </source>
</evidence>
<evidence type="ECO:0000313" key="10">
    <source>
        <dbReference type="EMBL" id="GAA4398868.1"/>
    </source>
</evidence>
<keyword evidence="11" id="KW-1185">Reference proteome</keyword>